<feature type="region of interest" description="Disordered" evidence="1">
    <location>
        <begin position="1"/>
        <end position="27"/>
    </location>
</feature>
<sequence>MTRRGPGPGPAPHRDPRHGDPLHGDPLRHAFLTTRYGTAAEPAWLSGRPGPGPGWAAGRWGIVTAWNPAGQQADSSSNAARQAELERRLRSLGRPFFPGHNGEGEWQEPTFIVRGLGPAELAGLGGDFGQAAVLHGSGTRAALLWLDGSQVTGAERRWLVSEPPQPA</sequence>
<dbReference type="RefSeq" id="WP_013614826.1">
    <property type="nucleotide sequence ID" value="NC_015161.1"/>
</dbReference>
<reference evidence="2 3" key="2">
    <citation type="journal article" date="2012" name="Stand. Genomic Sci.">
        <title>Complete genome sequence of the orange-red pigmented, radioresistant Deinococcus proteolyticus type strain (MRP(T)).</title>
        <authorList>
            <person name="Copeland A."/>
            <person name="Zeytun A."/>
            <person name="Yassawong M."/>
            <person name="Nolan M."/>
            <person name="Lucas S."/>
            <person name="Hammon N."/>
            <person name="Deshpande S."/>
            <person name="Cheng J.F."/>
            <person name="Han C."/>
            <person name="Tapia R."/>
            <person name="Goodwin L.A."/>
            <person name="Pitluck S."/>
            <person name="Mavromatis K."/>
            <person name="Liolios K."/>
            <person name="Pagani I."/>
            <person name="Ivanova N."/>
            <person name="Mikhailova N."/>
            <person name="Pati A."/>
            <person name="Chen A."/>
            <person name="Palaniappan K."/>
            <person name="Land M."/>
            <person name="Hauser L."/>
            <person name="Jeffries C.D."/>
            <person name="Brambilla E.M."/>
            <person name="Rohde M."/>
            <person name="Sikorski J."/>
            <person name="Pukall R."/>
            <person name="Goker M."/>
            <person name="Detter J.C."/>
            <person name="Woyke T."/>
            <person name="Bristow J."/>
            <person name="Eisen J.A."/>
            <person name="Markowitz V."/>
            <person name="Hugenholtz P."/>
            <person name="Kyrpides N.C."/>
            <person name="Klenk H.P."/>
            <person name="Lapidus A."/>
        </authorList>
    </citation>
    <scope>NUCLEOTIDE SEQUENCE [LARGE SCALE GENOMIC DNA]</scope>
    <source>
        <strain evidence="3">ATCC 35074 / DSM 20540 / JCM 6276 / NBRC 101906 / NCIMB 13154 / VKM Ac-1939 / CCM 2703 / MRP</strain>
    </source>
</reference>
<accession>F0RN75</accession>
<dbReference type="EMBL" id="CP002536">
    <property type="protein sequence ID" value="ADY26217.1"/>
    <property type="molecule type" value="Genomic_DNA"/>
</dbReference>
<gene>
    <name evidence="2" type="ordered locus">Deipr_1065</name>
</gene>
<dbReference type="STRING" id="693977.Deipr_1065"/>
<evidence type="ECO:0000313" key="2">
    <source>
        <dbReference type="EMBL" id="ADY26217.1"/>
    </source>
</evidence>
<dbReference type="KEGG" id="dpt:Deipr_1065"/>
<dbReference type="Proteomes" id="UP000007718">
    <property type="component" value="Chromosome"/>
</dbReference>
<dbReference type="AlphaFoldDB" id="F0RN75"/>
<dbReference type="OrthoDB" id="66387at2"/>
<dbReference type="InterPro" id="IPR021710">
    <property type="entry name" value="DUF3293"/>
</dbReference>
<proteinExistence type="predicted"/>
<organism evidence="2 3">
    <name type="scientific">Deinococcus proteolyticus (strain ATCC 35074 / DSM 20540 / JCM 6276 / NBRC 101906 / NCIMB 13154 / VKM Ac-1939 / CCM 2703 / MRP)</name>
    <dbReference type="NCBI Taxonomy" id="693977"/>
    <lineage>
        <taxon>Bacteria</taxon>
        <taxon>Thermotogati</taxon>
        <taxon>Deinococcota</taxon>
        <taxon>Deinococci</taxon>
        <taxon>Deinococcales</taxon>
        <taxon>Deinococcaceae</taxon>
        <taxon>Deinococcus</taxon>
    </lineage>
</organism>
<dbReference type="eggNOG" id="ENOG5033AYA">
    <property type="taxonomic scope" value="Bacteria"/>
</dbReference>
<feature type="compositionally biased region" description="Basic and acidic residues" evidence="1">
    <location>
        <begin position="12"/>
        <end position="27"/>
    </location>
</feature>
<dbReference type="Pfam" id="PF11697">
    <property type="entry name" value="DUF3293"/>
    <property type="match status" value="1"/>
</dbReference>
<evidence type="ECO:0008006" key="4">
    <source>
        <dbReference type="Google" id="ProtNLM"/>
    </source>
</evidence>
<reference evidence="3" key="1">
    <citation type="submission" date="2011-02" db="EMBL/GenBank/DDBJ databases">
        <title>The complete sequence of chromosome of Deinococcus proteolyticus DSM 20540.</title>
        <authorList>
            <consortium name="US DOE Joint Genome Institute (JGI-PGF)"/>
            <person name="Lucas S."/>
            <person name="Copeland A."/>
            <person name="Lapidus A."/>
            <person name="Bruce D."/>
            <person name="Goodwin L."/>
            <person name="Pitluck S."/>
            <person name="Kyrpides N."/>
            <person name="Mavromatis K."/>
            <person name="Pagani I."/>
            <person name="Ivanova N."/>
            <person name="Ovchinnikova G."/>
            <person name="Zeytun A."/>
            <person name="Detter J.C."/>
            <person name="Han C."/>
            <person name="Land M."/>
            <person name="Hauser L."/>
            <person name="Markowitz V."/>
            <person name="Cheng J.-F."/>
            <person name="Hugenholtz P."/>
            <person name="Woyke T."/>
            <person name="Wu D."/>
            <person name="Pukall R."/>
            <person name="Steenblock K."/>
            <person name="Brambilla E."/>
            <person name="Klenk H.-P."/>
            <person name="Eisen J.A."/>
        </authorList>
    </citation>
    <scope>NUCLEOTIDE SEQUENCE [LARGE SCALE GENOMIC DNA]</scope>
    <source>
        <strain evidence="3">ATCC 35074 / DSM 20540 / JCM 6276 / NBRC 101906 / NCIMB 13154 / VKM Ac-1939 / CCM 2703 / MRP</strain>
    </source>
</reference>
<keyword evidence="3" id="KW-1185">Reference proteome</keyword>
<protein>
    <recommendedName>
        <fullName evidence="4">DUF3293 domain-containing protein</fullName>
    </recommendedName>
</protein>
<name>F0RN75_DEIPM</name>
<dbReference type="HOGENOM" id="CLU_139217_1_0_0"/>
<evidence type="ECO:0000256" key="1">
    <source>
        <dbReference type="SAM" id="MobiDB-lite"/>
    </source>
</evidence>
<evidence type="ECO:0000313" key="3">
    <source>
        <dbReference type="Proteomes" id="UP000007718"/>
    </source>
</evidence>